<dbReference type="PANTHER" id="PTHR43318:SF1">
    <property type="entry name" value="POLYSACCHARIDE BIOSYNTHESIS PROTEIN EPSC-RELATED"/>
    <property type="match status" value="1"/>
</dbReference>
<evidence type="ECO:0000256" key="1">
    <source>
        <dbReference type="ARBA" id="ARBA00007430"/>
    </source>
</evidence>
<evidence type="ECO:0000259" key="3">
    <source>
        <dbReference type="Pfam" id="PF02719"/>
    </source>
</evidence>
<feature type="transmembrane region" description="Helical" evidence="2">
    <location>
        <begin position="77"/>
        <end position="96"/>
    </location>
</feature>
<keyword evidence="2" id="KW-1133">Transmembrane helix</keyword>
<organism evidence="4">
    <name type="scientific">uncultured Alphaproteobacteria bacterium</name>
    <dbReference type="NCBI Taxonomy" id="91750"/>
    <lineage>
        <taxon>Bacteria</taxon>
        <taxon>Pseudomonadati</taxon>
        <taxon>Pseudomonadota</taxon>
        <taxon>Alphaproteobacteria</taxon>
        <taxon>environmental samples</taxon>
    </lineage>
</organism>
<keyword evidence="2" id="KW-0472">Membrane</keyword>
<dbReference type="SUPFAM" id="SSF51735">
    <property type="entry name" value="NAD(P)-binding Rossmann-fold domains"/>
    <property type="match status" value="1"/>
</dbReference>
<dbReference type="SUPFAM" id="SSF53335">
    <property type="entry name" value="S-adenosyl-L-methionine-dependent methyltransferases"/>
    <property type="match status" value="1"/>
</dbReference>
<accession>A0A212KD13</accession>
<dbReference type="Pfam" id="PF13727">
    <property type="entry name" value="CoA_binding_3"/>
    <property type="match status" value="1"/>
</dbReference>
<dbReference type="EMBL" id="FLUO01000001">
    <property type="protein sequence ID" value="SBW09600.1"/>
    <property type="molecule type" value="Genomic_DNA"/>
</dbReference>
<evidence type="ECO:0000256" key="2">
    <source>
        <dbReference type="SAM" id="Phobius"/>
    </source>
</evidence>
<dbReference type="PANTHER" id="PTHR43318">
    <property type="entry name" value="UDP-N-ACETYLGLUCOSAMINE 4,6-DEHYDRATASE"/>
    <property type="match status" value="1"/>
</dbReference>
<dbReference type="InterPro" id="IPR051203">
    <property type="entry name" value="Polysaccharide_Synthase-Rel"/>
</dbReference>
<feature type="domain" description="Polysaccharide biosynthesis protein CapD-like" evidence="3">
    <location>
        <begin position="290"/>
        <end position="570"/>
    </location>
</feature>
<feature type="transmembrane region" description="Helical" evidence="2">
    <location>
        <begin position="39"/>
        <end position="57"/>
    </location>
</feature>
<reference evidence="4" key="1">
    <citation type="submission" date="2016-04" db="EMBL/GenBank/DDBJ databases">
        <authorList>
            <person name="Evans L.H."/>
            <person name="Alamgir A."/>
            <person name="Owens N."/>
            <person name="Weber N.D."/>
            <person name="Virtaneva K."/>
            <person name="Barbian K."/>
            <person name="Babar A."/>
            <person name="Rosenke K."/>
        </authorList>
    </citation>
    <scope>NUCLEOTIDE SEQUENCE</scope>
    <source>
        <strain evidence="4">86</strain>
    </source>
</reference>
<comment type="similarity">
    <text evidence="1">Belongs to the polysaccharide synthase family.</text>
</comment>
<dbReference type="AlphaFoldDB" id="A0A212KD13"/>
<evidence type="ECO:0000313" key="4">
    <source>
        <dbReference type="EMBL" id="SBW09600.1"/>
    </source>
</evidence>
<name>A0A212KD13_9PROT</name>
<dbReference type="Gene3D" id="3.40.50.720">
    <property type="entry name" value="NAD(P)-binding Rossmann-like Domain"/>
    <property type="match status" value="2"/>
</dbReference>
<feature type="transmembrane region" description="Helical" evidence="2">
    <location>
        <begin position="7"/>
        <end position="27"/>
    </location>
</feature>
<keyword evidence="2" id="KW-0812">Transmembrane</keyword>
<dbReference type="Pfam" id="PF02719">
    <property type="entry name" value="Polysacc_synt_2"/>
    <property type="match status" value="1"/>
</dbReference>
<sequence>MRLSRKHIVIVHDLVMAAIALPLALYLRLDDTGLDRFGAPLYLGMLAAFVGLAAIAFRSQRMYEGVWRYASVDDLIAIARGVTLLVAAFTLGLFLFNRLDGFPRSTPFILWGVLLLLLGGPRFVYRFLKDRRFSLRDAEGGVPVLLIGAGDAADLFLRAMESRPAANYRVVGILGETRNRVGRRIRGVAVMGTVDDLETAVAQLSESGRRPQRVILTKDSLDGDVVTRVLDACDALGLGLSRLPRLDDLRAARPDAAIDLKPVAIEDLLQRPQQVLDRTAMAALIHGRRVLVTGAGGSIGSELVRQVAAFGPAALTLVEASEYALYTIDMEIGRRFPALPRAALVGDVRDRARLSAIFAERAPELVFHAAALKHVPLVEINPLEGLFTNAIGSRNVAEACAAHGVAAMVMVSTDKAVNPTNVMGASKRIAECFCQAMDLSGAATRFVTVRFGNVLGSTGSVVPLFEKQLREGGPLTVTHPEMNRFFMTIREAVELIIAAAAMRVADGRADDHRGKIYVLEMGKPVKIVDLARRMIRLAGLRPDLDVPIVFTGLRPGEKLFEEIFHGDEQPLPTAAAGVLLAAPRRVDLADVRALLDRLETACRAGNRADAAAVLATLVPEYHAADPAAS</sequence>
<dbReference type="CDD" id="cd05237">
    <property type="entry name" value="UDP_invert_4-6DH_SDR_e"/>
    <property type="match status" value="1"/>
</dbReference>
<protein>
    <submittedName>
        <fullName evidence="4">Polysaccharide biosynthesis protein CapD</fullName>
    </submittedName>
</protein>
<feature type="transmembrane region" description="Helical" evidence="2">
    <location>
        <begin position="108"/>
        <end position="128"/>
    </location>
</feature>
<dbReference type="InterPro" id="IPR036291">
    <property type="entry name" value="NAD(P)-bd_dom_sf"/>
</dbReference>
<dbReference type="InterPro" id="IPR003869">
    <property type="entry name" value="Polysac_CapD-like"/>
</dbReference>
<proteinExistence type="inferred from homology"/>
<dbReference type="InterPro" id="IPR029063">
    <property type="entry name" value="SAM-dependent_MTases_sf"/>
</dbReference>
<gene>
    <name evidence="4" type="ORF">KL86APRO_12631</name>
</gene>